<name>A0A397IFT7_9GLOM</name>
<keyword evidence="3" id="KW-1185">Reference proteome</keyword>
<evidence type="ECO:0000256" key="1">
    <source>
        <dbReference type="SAM" id="MobiDB-lite"/>
    </source>
</evidence>
<proteinExistence type="predicted"/>
<protein>
    <submittedName>
        <fullName evidence="2">Uncharacterized protein</fullName>
    </submittedName>
</protein>
<feature type="region of interest" description="Disordered" evidence="1">
    <location>
        <begin position="1"/>
        <end position="26"/>
    </location>
</feature>
<sequence>MERIHIILPTTTGKRKQKEMDEGNESQGIKSEILIESRYSLESQNFLLLPFPFLGTLSVDKFATNDDGFFTFMGRKDFSYVLSKKQFGYMRMFIYGR</sequence>
<organism evidence="2 3">
    <name type="scientific">Diversispora epigaea</name>
    <dbReference type="NCBI Taxonomy" id="1348612"/>
    <lineage>
        <taxon>Eukaryota</taxon>
        <taxon>Fungi</taxon>
        <taxon>Fungi incertae sedis</taxon>
        <taxon>Mucoromycota</taxon>
        <taxon>Glomeromycotina</taxon>
        <taxon>Glomeromycetes</taxon>
        <taxon>Diversisporales</taxon>
        <taxon>Diversisporaceae</taxon>
        <taxon>Diversispora</taxon>
    </lineage>
</organism>
<comment type="caution">
    <text evidence="2">The sequence shown here is derived from an EMBL/GenBank/DDBJ whole genome shotgun (WGS) entry which is preliminary data.</text>
</comment>
<dbReference type="EMBL" id="PQFF01000204">
    <property type="protein sequence ID" value="RHZ74771.1"/>
    <property type="molecule type" value="Genomic_DNA"/>
</dbReference>
<dbReference type="STRING" id="1348612.A0A397IFT7"/>
<reference evidence="2 3" key="1">
    <citation type="submission" date="2018-08" db="EMBL/GenBank/DDBJ databases">
        <title>Genome and evolution of the arbuscular mycorrhizal fungus Diversispora epigaea (formerly Glomus versiforme) and its bacterial endosymbionts.</title>
        <authorList>
            <person name="Sun X."/>
            <person name="Fei Z."/>
            <person name="Harrison M."/>
        </authorList>
    </citation>
    <scope>NUCLEOTIDE SEQUENCE [LARGE SCALE GENOMIC DNA]</scope>
    <source>
        <strain evidence="2 3">IT104</strain>
    </source>
</reference>
<evidence type="ECO:0000313" key="2">
    <source>
        <dbReference type="EMBL" id="RHZ74771.1"/>
    </source>
</evidence>
<evidence type="ECO:0000313" key="3">
    <source>
        <dbReference type="Proteomes" id="UP000266861"/>
    </source>
</evidence>
<dbReference type="AlphaFoldDB" id="A0A397IFT7"/>
<gene>
    <name evidence="2" type="ORF">Glove_219g24</name>
</gene>
<dbReference type="Proteomes" id="UP000266861">
    <property type="component" value="Unassembled WGS sequence"/>
</dbReference>
<accession>A0A397IFT7</accession>